<dbReference type="Proteomes" id="UP000662088">
    <property type="component" value="Unassembled WGS sequence"/>
</dbReference>
<name>A0A8I0ABY6_9CLOT</name>
<organism evidence="1 2">
    <name type="scientific">Clostridium lentum</name>
    <dbReference type="NCBI Taxonomy" id="2763037"/>
    <lineage>
        <taxon>Bacteria</taxon>
        <taxon>Bacillati</taxon>
        <taxon>Bacillota</taxon>
        <taxon>Clostridia</taxon>
        <taxon>Eubacteriales</taxon>
        <taxon>Clostridiaceae</taxon>
        <taxon>Clostridium</taxon>
    </lineage>
</organism>
<keyword evidence="2" id="KW-1185">Reference proteome</keyword>
<evidence type="ECO:0000313" key="2">
    <source>
        <dbReference type="Proteomes" id="UP000662088"/>
    </source>
</evidence>
<sequence length="175" mass="19941">MKVNVENIKVLKVEHNGEIIVFKSDDIVSLEYKSVSIKGRIAQIADTSITVDCSTMYNSQIHEVAIKNIEMIIKETAFNKQREDTITVERTPVIQLEENESEAEELELNNNIINDEEEDIALEPILTAQEKNSLTTLDVKEQEKTKEQEELDESVSLFGNIKRNYAQGISPIFNK</sequence>
<dbReference type="EMBL" id="JACOOQ010000002">
    <property type="protein sequence ID" value="MBC5639228.1"/>
    <property type="molecule type" value="Genomic_DNA"/>
</dbReference>
<dbReference type="AlphaFoldDB" id="A0A8I0ABY6"/>
<reference evidence="1" key="1">
    <citation type="submission" date="2020-08" db="EMBL/GenBank/DDBJ databases">
        <title>Genome public.</title>
        <authorList>
            <person name="Liu C."/>
            <person name="Sun Q."/>
        </authorList>
    </citation>
    <scope>NUCLEOTIDE SEQUENCE</scope>
    <source>
        <strain evidence="1">NSJ-42</strain>
    </source>
</reference>
<protein>
    <submittedName>
        <fullName evidence="1">Uncharacterized protein</fullName>
    </submittedName>
</protein>
<accession>A0A8I0ABY6</accession>
<comment type="caution">
    <text evidence="1">The sequence shown here is derived from an EMBL/GenBank/DDBJ whole genome shotgun (WGS) entry which is preliminary data.</text>
</comment>
<proteinExistence type="predicted"/>
<gene>
    <name evidence="1" type="ORF">H8R92_02035</name>
</gene>
<evidence type="ECO:0000313" key="1">
    <source>
        <dbReference type="EMBL" id="MBC5639228.1"/>
    </source>
</evidence>
<dbReference type="RefSeq" id="WP_186834566.1">
    <property type="nucleotide sequence ID" value="NZ_JACOOQ010000002.1"/>
</dbReference>